<dbReference type="EMBL" id="MT142377">
    <property type="protein sequence ID" value="QJA79345.1"/>
    <property type="molecule type" value="Genomic_DNA"/>
</dbReference>
<protein>
    <submittedName>
        <fullName evidence="2">Uncharacterized protein</fullName>
    </submittedName>
</protein>
<evidence type="ECO:0000313" key="3">
    <source>
        <dbReference type="EMBL" id="QJI00155.1"/>
    </source>
</evidence>
<sequence>MSAVLGACAGWNFNMFETITAAKTLYRNDSGKVFMLTAAAAYSVTIDSSLKVAGSKLKFIVDEDTPTGAVTIAFGSAIVYGNLEQQADTAEDNRVACAGVSNLIVGTTALKGDYLEVTSDGTYFYVSGMSSIQTAMSTS</sequence>
<organism evidence="2">
    <name type="scientific">viral metagenome</name>
    <dbReference type="NCBI Taxonomy" id="1070528"/>
    <lineage>
        <taxon>unclassified sequences</taxon>
        <taxon>metagenomes</taxon>
        <taxon>organismal metagenomes</taxon>
    </lineage>
</organism>
<reference evidence="2" key="1">
    <citation type="submission" date="2020-03" db="EMBL/GenBank/DDBJ databases">
        <title>The deep terrestrial virosphere.</title>
        <authorList>
            <person name="Holmfeldt K."/>
            <person name="Nilsson E."/>
            <person name="Simone D."/>
            <person name="Lopez-Fernandez M."/>
            <person name="Wu X."/>
            <person name="de Brujin I."/>
            <person name="Lundin D."/>
            <person name="Andersson A."/>
            <person name="Bertilsson S."/>
            <person name="Dopson M."/>
        </authorList>
    </citation>
    <scope>NUCLEOTIDE SEQUENCE</scope>
    <source>
        <strain evidence="2">MM415A00915</strain>
        <strain evidence="1">MM415B01939</strain>
        <strain evidence="3">TM448B01849</strain>
    </source>
</reference>
<dbReference type="EMBL" id="MT141196">
    <property type="protein sequence ID" value="QJA56043.1"/>
    <property type="molecule type" value="Genomic_DNA"/>
</dbReference>
<proteinExistence type="predicted"/>
<evidence type="ECO:0000313" key="2">
    <source>
        <dbReference type="EMBL" id="QJA79345.1"/>
    </source>
</evidence>
<evidence type="ECO:0000313" key="1">
    <source>
        <dbReference type="EMBL" id="QJA56043.1"/>
    </source>
</evidence>
<gene>
    <name evidence="2" type="ORF">MM415A00915_0007</name>
    <name evidence="1" type="ORF">MM415B01939_0007</name>
    <name evidence="3" type="ORF">TM448B01849_0010</name>
</gene>
<accession>A0A6M3KCM7</accession>
<dbReference type="EMBL" id="MT144832">
    <property type="protein sequence ID" value="QJI00155.1"/>
    <property type="molecule type" value="Genomic_DNA"/>
</dbReference>
<dbReference type="AlphaFoldDB" id="A0A6M3KCM7"/>
<name>A0A6M3KCM7_9ZZZZ</name>